<feature type="compositionally biased region" description="Polar residues" evidence="2">
    <location>
        <begin position="1050"/>
        <end position="1065"/>
    </location>
</feature>
<feature type="compositionally biased region" description="Polar residues" evidence="2">
    <location>
        <begin position="1144"/>
        <end position="1153"/>
    </location>
</feature>
<evidence type="ECO:0000313" key="4">
    <source>
        <dbReference type="EMBL" id="KAK2947624.1"/>
    </source>
</evidence>
<evidence type="ECO:0008006" key="6">
    <source>
        <dbReference type="Google" id="ProtNLM"/>
    </source>
</evidence>
<feature type="compositionally biased region" description="Basic and acidic residues" evidence="2">
    <location>
        <begin position="1461"/>
        <end position="1475"/>
    </location>
</feature>
<evidence type="ECO:0000256" key="1">
    <source>
        <dbReference type="SAM" id="Coils"/>
    </source>
</evidence>
<feature type="region of interest" description="Disordered" evidence="2">
    <location>
        <begin position="1448"/>
        <end position="1526"/>
    </location>
</feature>
<sequence>MQHCSLLVTTEKPITGCVFYIQGGLVLNSFTLPPSMTFGAVNATARHFAILLHSVYANYVETTNCSFAHFSTAANVSSALAIRSTLQDQCFVNIDTCRFHNITSAWTGSMQFTCNGGNVLIRRCVFSLCYSGLASSYAPEGGTVSFKVNVLSSITIAQTTFYGCSATSGCATDIYLNSATAPMMDWTRIDLETSSPISTVLEIASPHQTEFLVSVTPSFVLSADAPSTALCSTTTPCSSLDRLLTAPSFLSSINSMILMNSSTTFTQSSSYRHSSSLHMAGLVEGVVIAGPVISTLTNTEIPTLHVINGTSVTFSTFSSETGQTRFCHVLSDGFATINRVVFLSPPDTILKESVPTLIRSEGQIILSLCTFQGSNYSSPIIHVSNPTSLQPTLTHETEIGGCVFEDSTLAHSCVLVAVNETSESVEMMRNSFTNLTSNHSIVILSVKDSRVVLRDSSFVECCVQWGSSLFILAESNAQTRIEITNMKWVNVTSIEVMPLTRWNRTGEIDLDDPTTFPNAAPFFFKTLDWILNNTAIPFTTYPRLPQPKFGNISSTSNISHFLAQNHSINSTQLMDHPFTLPPTVSIFGMNPPSFPSITLVGLNIERANASFASAIFANSTQFEMSQVSVPMFFGMTNAVFFENCVLTSVDLNGFGEYYEYSSAQARANDGRRDRNGNSKIGRGSKKGWTTHKQTPQDFLKSSIFSSSHPTHTSAAISNTDEERKRLDQLRADLPWTDRELLFTTFHTIVLSNTKARFKNTWLHSNFIGGVRQIGGDVTFETNLPDGTVLQHIFPWRRCAVDCGGNGNLTLIPDQWHLDEKNTTHLEINRASCSVSDLPTPVGNETRTFVEQPILSGEFKAVTTRLVHDVPYIAVYGESFSLIDTTCFLSPLLVGKGTQTLQVKAEVVHEREVRCYLSQEVVTYFGGRVRLEVGNDAVNKSNSIHVVFLHDFDVSAAVDGWMKWMCLIVMIVLGAIAVIEIVVIGIRAFGRKCVANVRVWKANRAIKKERENREKEMRKREEEQRLLDHPQTPNNQNDENDDTMPIHPPNATFQQARLGSVRSTRTAGGRGEDENVEMGGMEGKDDGMQQNDGEDDGTSVRDEIPQFRTTTRQPTAQSRSSTAQARQPTAQTHRSALPTPLPTPITRQATSQTTRTDRPHVQPQQSRQSQRSEPTVPTQQAIVGGGTRQTTARASQVERAPTAQTASGLLRPPVGQLIQTFTHFKKPEMIATPPFVSPFNDEQSPRQDAFQPLQTEDMSNEVSSPRVSISEEQYFSLLKRHLSTLKESRLMMETAHSHRISLLNDQLSTLDTSIAELEREEHDLKEVVSIAKQDEEEDEAFKQKQLERKTELTKAIERNNADIAQIAKLLQQTVSKLNSLKETNSKQDPKPKMPEPEVPSRERTFFTVADVDGTFDEEDSETVQDVPRTKTLASTVSLDERPSYVSLLQKRMGTPLRGGNVTKEREPTLGRRRSVEDAQANPLSSTQKNSTMKPRRSRSPPVTPSTSKIGRRATPEPKTTLKPPEESLLIDVPSALAGTVSDLPQLSNSPTKSVSFVIPSASSLRLFQRSQSKTTATVSTLGYTARIDSSFTTTEDPRKGGAIVSARSGTVETDNQSHIANY</sequence>
<feature type="coiled-coil region" evidence="1">
    <location>
        <begin position="1299"/>
        <end position="1336"/>
    </location>
</feature>
<feature type="compositionally biased region" description="Basic and acidic residues" evidence="2">
    <location>
        <begin position="1382"/>
        <end position="1402"/>
    </location>
</feature>
<dbReference type="EMBL" id="JARBJD010000195">
    <property type="protein sequence ID" value="KAK2947624.1"/>
    <property type="molecule type" value="Genomic_DNA"/>
</dbReference>
<reference evidence="4 5" key="1">
    <citation type="journal article" date="2022" name="bioRxiv">
        <title>Genomics of Preaxostyla Flagellates Illuminates Evolutionary Transitions and the Path Towards Mitochondrial Loss.</title>
        <authorList>
            <person name="Novak L.V.F."/>
            <person name="Treitli S.C."/>
            <person name="Pyrih J."/>
            <person name="Halakuc P."/>
            <person name="Pipaliya S.V."/>
            <person name="Vacek V."/>
            <person name="Brzon O."/>
            <person name="Soukal P."/>
            <person name="Eme L."/>
            <person name="Dacks J.B."/>
            <person name="Karnkowska A."/>
            <person name="Elias M."/>
            <person name="Hampl V."/>
        </authorList>
    </citation>
    <scope>NUCLEOTIDE SEQUENCE [LARGE SCALE GENOMIC DNA]</scope>
    <source>
        <strain evidence="4">NAU3</strain>
        <tissue evidence="4">Gut</tissue>
    </source>
</reference>
<evidence type="ECO:0000256" key="2">
    <source>
        <dbReference type="SAM" id="MobiDB-lite"/>
    </source>
</evidence>
<evidence type="ECO:0000313" key="5">
    <source>
        <dbReference type="Proteomes" id="UP001281761"/>
    </source>
</evidence>
<feature type="compositionally biased region" description="Polar residues" evidence="2">
    <location>
        <begin position="1106"/>
        <end position="1133"/>
    </location>
</feature>
<name>A0ABQ9X7E0_9EUKA</name>
<keyword evidence="3" id="KW-0472">Membrane</keyword>
<feature type="region of interest" description="Disordered" evidence="2">
    <location>
        <begin position="1379"/>
        <end position="1402"/>
    </location>
</feature>
<keyword evidence="3" id="KW-0812">Transmembrane</keyword>
<organism evidence="4 5">
    <name type="scientific">Blattamonas nauphoetae</name>
    <dbReference type="NCBI Taxonomy" id="2049346"/>
    <lineage>
        <taxon>Eukaryota</taxon>
        <taxon>Metamonada</taxon>
        <taxon>Preaxostyla</taxon>
        <taxon>Oxymonadida</taxon>
        <taxon>Blattamonas</taxon>
    </lineage>
</organism>
<feature type="compositionally biased region" description="Polar residues" evidence="2">
    <location>
        <begin position="1480"/>
        <end position="1491"/>
    </location>
</feature>
<keyword evidence="1" id="KW-0175">Coiled coil</keyword>
<keyword evidence="5" id="KW-1185">Reference proteome</keyword>
<gene>
    <name evidence="4" type="ORF">BLNAU_17457</name>
</gene>
<evidence type="ECO:0000256" key="3">
    <source>
        <dbReference type="SAM" id="Phobius"/>
    </source>
</evidence>
<comment type="caution">
    <text evidence="4">The sequence shown here is derived from an EMBL/GenBank/DDBJ whole genome shotgun (WGS) entry which is preliminary data.</text>
</comment>
<keyword evidence="3" id="KW-1133">Transmembrane helix</keyword>
<feature type="region of interest" description="Disordered" evidence="2">
    <location>
        <begin position="702"/>
        <end position="721"/>
    </location>
</feature>
<dbReference type="Proteomes" id="UP001281761">
    <property type="component" value="Unassembled WGS sequence"/>
</dbReference>
<feature type="compositionally biased region" description="Low complexity" evidence="2">
    <location>
        <begin position="1160"/>
        <end position="1173"/>
    </location>
</feature>
<accession>A0ABQ9X7E0</accession>
<feature type="region of interest" description="Disordered" evidence="2">
    <location>
        <begin position="665"/>
        <end position="692"/>
    </location>
</feature>
<feature type="region of interest" description="Disordered" evidence="2">
    <location>
        <begin position="1010"/>
        <end position="1208"/>
    </location>
</feature>
<protein>
    <recommendedName>
        <fullName evidence="6">Transmembrane protein</fullName>
    </recommendedName>
</protein>
<feature type="transmembrane region" description="Helical" evidence="3">
    <location>
        <begin position="960"/>
        <end position="985"/>
    </location>
</feature>
<feature type="compositionally biased region" description="Polar residues" evidence="2">
    <location>
        <begin position="702"/>
        <end position="718"/>
    </location>
</feature>
<proteinExistence type="predicted"/>
<feature type="compositionally biased region" description="Basic and acidic residues" evidence="2">
    <location>
        <begin position="1010"/>
        <end position="1027"/>
    </location>
</feature>